<proteinExistence type="predicted"/>
<feature type="region of interest" description="Disordered" evidence="1">
    <location>
        <begin position="1"/>
        <end position="27"/>
    </location>
</feature>
<sequence>MKTQMDAQQPTKEAIALEGSTETASPTSAEDLLAEAMACVAWDGTVDTDRLTSIEFAHDEAAACRVIALTARLIDSRTRAGITTSPPDGITVGGVDVVEYDWDVHSFVAVRYDGAWRVEALGATVTMTDERLALYCALCARGAHFSMTWQVRTDVMKRAGHDSASPIEAGWCLDWRSMWMSRVVRALAAASGAWTGDEVMRTQSLARALLAVLEVRNASGPLADLDGSNKAQPTAPSDAAALTRIGEAVLVATSMPHGIEFSSVSDSPIMGMTLDAVHAVETLHMIINSAQRVYETQSLYTQMILPAEYDALQRNTPAGAFK</sequence>
<name>A0A4D6EIE6_9VIRU</name>
<evidence type="ECO:0000256" key="1">
    <source>
        <dbReference type="SAM" id="MobiDB-lite"/>
    </source>
</evidence>
<evidence type="ECO:0000313" key="2">
    <source>
        <dbReference type="EMBL" id="QBZ81616.1"/>
    </source>
</evidence>
<evidence type="ECO:0000313" key="3">
    <source>
        <dbReference type="Proteomes" id="UP001237152"/>
    </source>
</evidence>
<organism evidence="2 3">
    <name type="scientific">Pandoravirus celtis</name>
    <dbReference type="NCBI Taxonomy" id="2568002"/>
    <lineage>
        <taxon>Viruses</taxon>
        <taxon>Pandoravirus</taxon>
    </lineage>
</organism>
<gene>
    <name evidence="2" type="ORF">pclt_cds_1030</name>
</gene>
<accession>A0A4D6EIE6</accession>
<dbReference type="Proteomes" id="UP001237152">
    <property type="component" value="Segment"/>
</dbReference>
<protein>
    <submittedName>
        <fullName evidence="2">Uncharacterized protein</fullName>
    </submittedName>
</protein>
<reference evidence="2" key="1">
    <citation type="journal article" date="2019" name="Front. Microbiol.">
        <title>Pandoravirus Celtis Illustrates the Microevolution Processes at Work in the Giant Pandoraviridae Genomes.</title>
        <authorList>
            <person name="Legendre M."/>
            <person name="Alempic J.M."/>
            <person name="Philippe N."/>
            <person name="Lartigue A."/>
            <person name="Jeudy S."/>
            <person name="Poirot O."/>
            <person name="Ta N.T."/>
            <person name="Nin S."/>
            <person name="Coute Y."/>
            <person name="Abergel C."/>
            <person name="Claverie J.M."/>
        </authorList>
    </citation>
    <scope>NUCLEOTIDE SEQUENCE</scope>
</reference>
<feature type="compositionally biased region" description="Polar residues" evidence="1">
    <location>
        <begin position="1"/>
        <end position="11"/>
    </location>
</feature>
<dbReference type="EMBL" id="MK174290">
    <property type="protein sequence ID" value="QBZ81616.1"/>
    <property type="molecule type" value="Genomic_DNA"/>
</dbReference>